<evidence type="ECO:0000256" key="3">
    <source>
        <dbReference type="ARBA" id="ARBA00022729"/>
    </source>
</evidence>
<accession>A0A3Q4MU77</accession>
<keyword evidence="7" id="KW-0325">Glycoprotein</keyword>
<dbReference type="SUPFAM" id="SSF48726">
    <property type="entry name" value="Immunoglobulin"/>
    <property type="match status" value="2"/>
</dbReference>
<keyword evidence="3 8" id="KW-0732">Signal</keyword>
<dbReference type="Pfam" id="PF07686">
    <property type="entry name" value="V-set"/>
    <property type="match status" value="2"/>
</dbReference>
<dbReference type="SMART" id="SM00409">
    <property type="entry name" value="IG"/>
    <property type="match status" value="2"/>
</dbReference>
<name>A0A3Q4MU77_NEOBR</name>
<dbReference type="PROSITE" id="PS50835">
    <property type="entry name" value="IG_LIKE"/>
    <property type="match status" value="2"/>
</dbReference>
<organism evidence="10 11">
    <name type="scientific">Neolamprologus brichardi</name>
    <name type="common">Fairy cichlid</name>
    <name type="synonym">Lamprologus brichardi</name>
    <dbReference type="NCBI Taxonomy" id="32507"/>
    <lineage>
        <taxon>Eukaryota</taxon>
        <taxon>Metazoa</taxon>
        <taxon>Chordata</taxon>
        <taxon>Craniata</taxon>
        <taxon>Vertebrata</taxon>
        <taxon>Euteleostomi</taxon>
        <taxon>Actinopterygii</taxon>
        <taxon>Neopterygii</taxon>
        <taxon>Teleostei</taxon>
        <taxon>Neoteleostei</taxon>
        <taxon>Acanthomorphata</taxon>
        <taxon>Ovalentaria</taxon>
        <taxon>Cichlomorphae</taxon>
        <taxon>Cichliformes</taxon>
        <taxon>Cichlidae</taxon>
        <taxon>African cichlids</taxon>
        <taxon>Pseudocrenilabrinae</taxon>
        <taxon>Lamprologini</taxon>
        <taxon>Neolamprologus</taxon>
    </lineage>
</organism>
<dbReference type="PANTHER" id="PTHR19433:SF111">
    <property type="entry name" value="T CELL RECEPTOR ALPHA VARIABLE 4"/>
    <property type="match status" value="1"/>
</dbReference>
<evidence type="ECO:0000256" key="7">
    <source>
        <dbReference type="ARBA" id="ARBA00023180"/>
    </source>
</evidence>
<dbReference type="OMA" id="QGIFLRI"/>
<keyword evidence="2" id="KW-1003">Cell membrane</keyword>
<evidence type="ECO:0000259" key="9">
    <source>
        <dbReference type="PROSITE" id="PS50835"/>
    </source>
</evidence>
<dbReference type="InterPro" id="IPR013106">
    <property type="entry name" value="Ig_V-set"/>
</dbReference>
<dbReference type="STRING" id="32507.ENSNBRP00000019514"/>
<dbReference type="GO" id="GO:0005886">
    <property type="term" value="C:plasma membrane"/>
    <property type="evidence" value="ECO:0007669"/>
    <property type="project" value="UniProtKB-SubCell"/>
</dbReference>
<sequence length="331" mass="36824">MLIVFYMLLGFRAGRCTDYVFFGTKTIGVGENVTLTCARPTSEYETTLYWIRIVSGSWPEFLGGTFTFDYDGVNTTPHITAKQEPGTFILEISQTRLSDTGLYYCIKVDQLDMEFLNATFLKIKGPETAITDIIQVPQSGPLHPGNPVTLQCSVLSNPENSACPGNDSVFWFSSRSDNSHPNLIYADGNSDECERSPEASSTQKCVYSFSKNKSCNYTFSKIVSSSDEGTYYCAVATCWELFFGNGTKLQTGRTLNNMTASFLCLSESLIISFLFFLEQKAGSEFTVLTESGHDLNYAALHFSGNKSARGRKKKNEVETEETVYSHIKSRV</sequence>
<feature type="chain" id="PRO_5018671028" description="Ig-like domain-containing protein" evidence="8">
    <location>
        <begin position="17"/>
        <end position="331"/>
    </location>
</feature>
<dbReference type="InterPro" id="IPR036179">
    <property type="entry name" value="Ig-like_dom_sf"/>
</dbReference>
<dbReference type="InterPro" id="IPR003599">
    <property type="entry name" value="Ig_sub"/>
</dbReference>
<evidence type="ECO:0000256" key="4">
    <source>
        <dbReference type="ARBA" id="ARBA00022859"/>
    </source>
</evidence>
<feature type="domain" description="Ig-like" evidence="9">
    <location>
        <begin position="126"/>
        <end position="256"/>
    </location>
</feature>
<dbReference type="CDD" id="cd00099">
    <property type="entry name" value="IgV"/>
    <property type="match status" value="1"/>
</dbReference>
<evidence type="ECO:0000256" key="5">
    <source>
        <dbReference type="ARBA" id="ARBA00023136"/>
    </source>
</evidence>
<evidence type="ECO:0000313" key="11">
    <source>
        <dbReference type="Proteomes" id="UP000261580"/>
    </source>
</evidence>
<evidence type="ECO:0000313" key="10">
    <source>
        <dbReference type="Ensembl" id="ENSNBRP00000019514.1"/>
    </source>
</evidence>
<dbReference type="PANTHER" id="PTHR19433">
    <property type="entry name" value="T-CELL RECEPTOR ALPHA CHAIN V REGION-RELATED"/>
    <property type="match status" value="1"/>
</dbReference>
<keyword evidence="4" id="KW-0391">Immunity</keyword>
<dbReference type="GO" id="GO:0002376">
    <property type="term" value="P:immune system process"/>
    <property type="evidence" value="ECO:0007669"/>
    <property type="project" value="UniProtKB-KW"/>
</dbReference>
<keyword evidence="5" id="KW-0472">Membrane</keyword>
<dbReference type="Gene3D" id="2.60.40.10">
    <property type="entry name" value="Immunoglobulins"/>
    <property type="match status" value="2"/>
</dbReference>
<keyword evidence="6" id="KW-1015">Disulfide bond</keyword>
<evidence type="ECO:0000256" key="8">
    <source>
        <dbReference type="SAM" id="SignalP"/>
    </source>
</evidence>
<evidence type="ECO:0000256" key="1">
    <source>
        <dbReference type="ARBA" id="ARBA00004236"/>
    </source>
</evidence>
<reference evidence="10" key="1">
    <citation type="submission" date="2025-08" db="UniProtKB">
        <authorList>
            <consortium name="Ensembl"/>
        </authorList>
    </citation>
    <scope>IDENTIFICATION</scope>
</reference>
<protein>
    <recommendedName>
        <fullName evidence="9">Ig-like domain-containing protein</fullName>
    </recommendedName>
</protein>
<feature type="domain" description="Ig-like" evidence="9">
    <location>
        <begin position="30"/>
        <end position="105"/>
    </location>
</feature>
<dbReference type="InterPro" id="IPR013783">
    <property type="entry name" value="Ig-like_fold"/>
</dbReference>
<dbReference type="SMART" id="SM00406">
    <property type="entry name" value="IGv"/>
    <property type="match status" value="2"/>
</dbReference>
<dbReference type="Proteomes" id="UP000261580">
    <property type="component" value="Unassembled WGS sequence"/>
</dbReference>
<dbReference type="GO" id="GO:0009617">
    <property type="term" value="P:response to bacterium"/>
    <property type="evidence" value="ECO:0007669"/>
    <property type="project" value="TreeGrafter"/>
</dbReference>
<dbReference type="GeneTree" id="ENSGT01030000234530"/>
<comment type="subcellular location">
    <subcellularLocation>
        <location evidence="1">Cell membrane</location>
    </subcellularLocation>
</comment>
<dbReference type="Ensembl" id="ENSNBRT00000020028.1">
    <property type="protein sequence ID" value="ENSNBRP00000019514.1"/>
    <property type="gene ID" value="ENSNBRG00000015016.1"/>
</dbReference>
<dbReference type="InterPro" id="IPR007110">
    <property type="entry name" value="Ig-like_dom"/>
</dbReference>
<dbReference type="AlphaFoldDB" id="A0A3Q4MU77"/>
<keyword evidence="11" id="KW-1185">Reference proteome</keyword>
<feature type="signal peptide" evidence="8">
    <location>
        <begin position="1"/>
        <end position="16"/>
    </location>
</feature>
<evidence type="ECO:0000256" key="6">
    <source>
        <dbReference type="ARBA" id="ARBA00023157"/>
    </source>
</evidence>
<evidence type="ECO:0000256" key="2">
    <source>
        <dbReference type="ARBA" id="ARBA00022475"/>
    </source>
</evidence>
<dbReference type="InterPro" id="IPR052051">
    <property type="entry name" value="TCR_complex_component"/>
</dbReference>
<reference evidence="10" key="2">
    <citation type="submission" date="2025-09" db="UniProtKB">
        <authorList>
            <consortium name="Ensembl"/>
        </authorList>
    </citation>
    <scope>IDENTIFICATION</scope>
</reference>
<proteinExistence type="predicted"/>